<comment type="subcellular location">
    <subcellularLocation>
        <location evidence="2">Cell membrane</location>
    </subcellularLocation>
</comment>
<keyword evidence="9" id="KW-0902">Two-component regulatory system</keyword>
<dbReference type="AlphaFoldDB" id="A0A7W0CIT1"/>
<dbReference type="InterPro" id="IPR004358">
    <property type="entry name" value="Sig_transdc_His_kin-like_C"/>
</dbReference>
<dbReference type="Pfam" id="PF00672">
    <property type="entry name" value="HAMP"/>
    <property type="match status" value="1"/>
</dbReference>
<dbReference type="PROSITE" id="PS50109">
    <property type="entry name" value="HIS_KIN"/>
    <property type="match status" value="1"/>
</dbReference>
<dbReference type="PANTHER" id="PTHR45436">
    <property type="entry name" value="SENSOR HISTIDINE KINASE YKOH"/>
    <property type="match status" value="1"/>
</dbReference>
<dbReference type="SMART" id="SM00387">
    <property type="entry name" value="HATPase_c"/>
    <property type="match status" value="1"/>
</dbReference>
<sequence>MKLNSVRVRATLAATLVVAVALLVVAFVLTSSLRGTLWSSANAQATQKAMMAASGTLAVRTTPDVTVERVTGATADDAGAGIGATVDDAGVGAGTPADDADAVIGLTRVPTYYGAISPDGNTLSLAKPIYDPDIAYARTAVVPAQMAEPGYAVARLNVTEPAGETMTVFGRASLDTAERTLETLNTVLLPGVPLLLFVVAGMTWFAVGRALRPVAAIRGKMADITASDLHQRVPVPPSDDEIAALAGTVNDTLDRLESAVEQHKRFVADAAHELRSPIATLRARLELTGDPDLAKEALADVTRLQTLASDLLLLARLDAGEPLRATELDLSQAAAETAASSGRRPGVEVKLDIEPDVVMRGSRGHLDRLVSNLVGNAVRHADSMVVVRVHEQAGQAVLEVLDDGPGIPEESREAVFDRFTRLDEARARDAGGAGLGLPIARDIAALHGGTLVAQDGGFVARFPLNHTRGAVREDG</sequence>
<reference evidence="14 15" key="1">
    <citation type="submission" date="2020-07" db="EMBL/GenBank/DDBJ databases">
        <title>Genomic Encyclopedia of Type Strains, Phase IV (KMG-IV): sequencing the most valuable type-strain genomes for metagenomic binning, comparative biology and taxonomic classification.</title>
        <authorList>
            <person name="Goeker M."/>
        </authorList>
    </citation>
    <scope>NUCLEOTIDE SEQUENCE [LARGE SCALE GENOMIC DNA]</scope>
    <source>
        <strain evidence="14 15">DSM 45533</strain>
    </source>
</reference>
<evidence type="ECO:0000256" key="10">
    <source>
        <dbReference type="ARBA" id="ARBA00023136"/>
    </source>
</evidence>
<evidence type="ECO:0000256" key="4">
    <source>
        <dbReference type="ARBA" id="ARBA00022553"/>
    </source>
</evidence>
<keyword evidence="6 11" id="KW-0812">Transmembrane</keyword>
<dbReference type="InterPro" id="IPR036097">
    <property type="entry name" value="HisK_dim/P_sf"/>
</dbReference>
<comment type="caution">
    <text evidence="14">The sequence shown here is derived from an EMBL/GenBank/DDBJ whole genome shotgun (WGS) entry which is preliminary data.</text>
</comment>
<evidence type="ECO:0000259" key="13">
    <source>
        <dbReference type="PROSITE" id="PS50885"/>
    </source>
</evidence>
<dbReference type="InterPro" id="IPR036890">
    <property type="entry name" value="HATPase_C_sf"/>
</dbReference>
<feature type="transmembrane region" description="Helical" evidence="11">
    <location>
        <begin position="187"/>
        <end position="211"/>
    </location>
</feature>
<dbReference type="SMART" id="SM00388">
    <property type="entry name" value="HisKA"/>
    <property type="match status" value="1"/>
</dbReference>
<dbReference type="GO" id="GO:0005886">
    <property type="term" value="C:plasma membrane"/>
    <property type="evidence" value="ECO:0007669"/>
    <property type="project" value="UniProtKB-SubCell"/>
</dbReference>
<dbReference type="CDD" id="cd00075">
    <property type="entry name" value="HATPase"/>
    <property type="match status" value="1"/>
</dbReference>
<dbReference type="Pfam" id="PF02518">
    <property type="entry name" value="HATPase_c"/>
    <property type="match status" value="1"/>
</dbReference>
<keyword evidence="10 11" id="KW-0472">Membrane</keyword>
<dbReference type="CDD" id="cd00082">
    <property type="entry name" value="HisKA"/>
    <property type="match status" value="1"/>
</dbReference>
<dbReference type="EMBL" id="JACDUR010000003">
    <property type="protein sequence ID" value="MBA2891707.1"/>
    <property type="molecule type" value="Genomic_DNA"/>
</dbReference>
<evidence type="ECO:0000256" key="2">
    <source>
        <dbReference type="ARBA" id="ARBA00004236"/>
    </source>
</evidence>
<accession>A0A7W0CIT1</accession>
<dbReference type="CDD" id="cd06225">
    <property type="entry name" value="HAMP"/>
    <property type="match status" value="1"/>
</dbReference>
<keyword evidence="5" id="KW-0808">Transferase</keyword>
<evidence type="ECO:0000256" key="5">
    <source>
        <dbReference type="ARBA" id="ARBA00022679"/>
    </source>
</evidence>
<dbReference type="PANTHER" id="PTHR45436:SF5">
    <property type="entry name" value="SENSOR HISTIDINE KINASE TRCS"/>
    <property type="match status" value="1"/>
</dbReference>
<evidence type="ECO:0000256" key="7">
    <source>
        <dbReference type="ARBA" id="ARBA00022777"/>
    </source>
</evidence>
<dbReference type="EC" id="2.7.13.3" evidence="3"/>
<dbReference type="InterPro" id="IPR050428">
    <property type="entry name" value="TCS_sensor_his_kinase"/>
</dbReference>
<dbReference type="InterPro" id="IPR003661">
    <property type="entry name" value="HisK_dim/P_dom"/>
</dbReference>
<protein>
    <recommendedName>
        <fullName evidence="3">histidine kinase</fullName>
        <ecNumber evidence="3">2.7.13.3</ecNumber>
    </recommendedName>
</protein>
<dbReference type="Pfam" id="PF00512">
    <property type="entry name" value="HisKA"/>
    <property type="match status" value="1"/>
</dbReference>
<keyword evidence="7 14" id="KW-0418">Kinase</keyword>
<dbReference type="SUPFAM" id="SSF55874">
    <property type="entry name" value="ATPase domain of HSP90 chaperone/DNA topoisomerase II/histidine kinase"/>
    <property type="match status" value="1"/>
</dbReference>
<dbReference type="PRINTS" id="PR00344">
    <property type="entry name" value="BCTRLSENSOR"/>
</dbReference>
<evidence type="ECO:0000256" key="8">
    <source>
        <dbReference type="ARBA" id="ARBA00022989"/>
    </source>
</evidence>
<dbReference type="InterPro" id="IPR003594">
    <property type="entry name" value="HATPase_dom"/>
</dbReference>
<evidence type="ECO:0000256" key="1">
    <source>
        <dbReference type="ARBA" id="ARBA00000085"/>
    </source>
</evidence>
<dbReference type="SMART" id="SM00304">
    <property type="entry name" value="HAMP"/>
    <property type="match status" value="1"/>
</dbReference>
<dbReference type="RefSeq" id="WP_312894425.1">
    <property type="nucleotide sequence ID" value="NZ_BAABAM010000002.1"/>
</dbReference>
<dbReference type="Gene3D" id="1.10.287.130">
    <property type="match status" value="1"/>
</dbReference>
<evidence type="ECO:0000313" key="15">
    <source>
        <dbReference type="Proteomes" id="UP000530928"/>
    </source>
</evidence>
<organism evidence="14 15">
    <name type="scientific">Nonomuraea soli</name>
    <dbReference type="NCBI Taxonomy" id="1032476"/>
    <lineage>
        <taxon>Bacteria</taxon>
        <taxon>Bacillati</taxon>
        <taxon>Actinomycetota</taxon>
        <taxon>Actinomycetes</taxon>
        <taxon>Streptosporangiales</taxon>
        <taxon>Streptosporangiaceae</taxon>
        <taxon>Nonomuraea</taxon>
    </lineage>
</organism>
<gene>
    <name evidence="14" type="ORF">HNR30_003048</name>
</gene>
<comment type="catalytic activity">
    <reaction evidence="1">
        <text>ATP + protein L-histidine = ADP + protein N-phospho-L-histidine.</text>
        <dbReference type="EC" id="2.7.13.3"/>
    </reaction>
</comment>
<feature type="domain" description="Histidine kinase" evidence="12">
    <location>
        <begin position="269"/>
        <end position="451"/>
    </location>
</feature>
<dbReference type="GO" id="GO:0000155">
    <property type="term" value="F:phosphorelay sensor kinase activity"/>
    <property type="evidence" value="ECO:0007669"/>
    <property type="project" value="InterPro"/>
</dbReference>
<dbReference type="SUPFAM" id="SSF158472">
    <property type="entry name" value="HAMP domain-like"/>
    <property type="match status" value="1"/>
</dbReference>
<dbReference type="Gene3D" id="3.30.565.10">
    <property type="entry name" value="Histidine kinase-like ATPase, C-terminal domain"/>
    <property type="match status" value="1"/>
</dbReference>
<evidence type="ECO:0000256" key="6">
    <source>
        <dbReference type="ARBA" id="ARBA00022692"/>
    </source>
</evidence>
<keyword evidence="15" id="KW-1185">Reference proteome</keyword>
<dbReference type="PROSITE" id="PS50885">
    <property type="entry name" value="HAMP"/>
    <property type="match status" value="1"/>
</dbReference>
<dbReference type="Proteomes" id="UP000530928">
    <property type="component" value="Unassembled WGS sequence"/>
</dbReference>
<keyword evidence="8 11" id="KW-1133">Transmembrane helix</keyword>
<evidence type="ECO:0000259" key="12">
    <source>
        <dbReference type="PROSITE" id="PS50109"/>
    </source>
</evidence>
<dbReference type="InterPro" id="IPR003660">
    <property type="entry name" value="HAMP_dom"/>
</dbReference>
<evidence type="ECO:0000256" key="3">
    <source>
        <dbReference type="ARBA" id="ARBA00012438"/>
    </source>
</evidence>
<evidence type="ECO:0000256" key="11">
    <source>
        <dbReference type="SAM" id="Phobius"/>
    </source>
</evidence>
<dbReference type="SUPFAM" id="SSF47384">
    <property type="entry name" value="Homodimeric domain of signal transducing histidine kinase"/>
    <property type="match status" value="1"/>
</dbReference>
<keyword evidence="4" id="KW-0597">Phosphoprotein</keyword>
<proteinExistence type="predicted"/>
<name>A0A7W0CIT1_9ACTN</name>
<evidence type="ECO:0000313" key="14">
    <source>
        <dbReference type="EMBL" id="MBA2891707.1"/>
    </source>
</evidence>
<dbReference type="InterPro" id="IPR005467">
    <property type="entry name" value="His_kinase_dom"/>
</dbReference>
<feature type="domain" description="HAMP" evidence="13">
    <location>
        <begin position="208"/>
        <end position="261"/>
    </location>
</feature>
<dbReference type="Gene3D" id="6.10.340.10">
    <property type="match status" value="1"/>
</dbReference>
<evidence type="ECO:0000256" key="9">
    <source>
        <dbReference type="ARBA" id="ARBA00023012"/>
    </source>
</evidence>